<evidence type="ECO:0000313" key="3">
    <source>
        <dbReference type="RefSeq" id="XP_018497094.1"/>
    </source>
</evidence>
<dbReference type="PANTHER" id="PTHR47331">
    <property type="entry name" value="PHD-TYPE DOMAIN-CONTAINING PROTEIN"/>
    <property type="match status" value="1"/>
</dbReference>
<accession>A0AAJ7L8E8</accession>
<dbReference type="Pfam" id="PF18701">
    <property type="entry name" value="DUF5641"/>
    <property type="match status" value="1"/>
</dbReference>
<evidence type="ECO:0000259" key="1">
    <source>
        <dbReference type="Pfam" id="PF18701"/>
    </source>
</evidence>
<dbReference type="RefSeq" id="XP_018497094.1">
    <property type="nucleotide sequence ID" value="XM_018641578.1"/>
</dbReference>
<reference evidence="3" key="1">
    <citation type="submission" date="2025-08" db="UniProtKB">
        <authorList>
            <consortium name="RefSeq"/>
        </authorList>
    </citation>
    <scope>IDENTIFICATION</scope>
</reference>
<protein>
    <submittedName>
        <fullName evidence="3">Uncharacterized protein LOC108864994</fullName>
    </submittedName>
</protein>
<sequence>MVNSRPITAVASGADEVEALSPANLLFGYKGKTIIPEHLSKPKRSADSDKVVFSRRWKYQQRLLSSFWRRYHEEYLQYLKTAHKPISARPLKIGDVCLLQGESFNRALWPLCRVISFPENVKPENARSCFIRTAKGQTNSRGCVFCALNMASNWVNNDLWNSRLALFNVETKRPILPRASR</sequence>
<keyword evidence="2" id="KW-1185">Reference proteome</keyword>
<organism evidence="2 3">
    <name type="scientific">Galendromus occidentalis</name>
    <name type="common">western predatory mite</name>
    <dbReference type="NCBI Taxonomy" id="34638"/>
    <lineage>
        <taxon>Eukaryota</taxon>
        <taxon>Metazoa</taxon>
        <taxon>Ecdysozoa</taxon>
        <taxon>Arthropoda</taxon>
        <taxon>Chelicerata</taxon>
        <taxon>Arachnida</taxon>
        <taxon>Acari</taxon>
        <taxon>Parasitiformes</taxon>
        <taxon>Mesostigmata</taxon>
        <taxon>Gamasina</taxon>
        <taxon>Phytoseioidea</taxon>
        <taxon>Phytoseiidae</taxon>
        <taxon>Typhlodrominae</taxon>
        <taxon>Galendromus</taxon>
    </lineage>
</organism>
<feature type="domain" description="DUF5641" evidence="1">
    <location>
        <begin position="55"/>
        <end position="139"/>
    </location>
</feature>
<name>A0AAJ7L8E8_9ACAR</name>
<gene>
    <name evidence="3" type="primary">LOC108864994</name>
</gene>
<dbReference type="Proteomes" id="UP000694867">
    <property type="component" value="Unplaced"/>
</dbReference>
<evidence type="ECO:0000313" key="2">
    <source>
        <dbReference type="Proteomes" id="UP000694867"/>
    </source>
</evidence>
<dbReference type="InterPro" id="IPR040676">
    <property type="entry name" value="DUF5641"/>
</dbReference>
<dbReference type="GeneID" id="108864994"/>
<proteinExistence type="predicted"/>
<dbReference type="PANTHER" id="PTHR47331:SF1">
    <property type="entry name" value="GAG-LIKE PROTEIN"/>
    <property type="match status" value="1"/>
</dbReference>
<dbReference type="KEGG" id="goe:108864994"/>
<dbReference type="AlphaFoldDB" id="A0AAJ7L8E8"/>